<dbReference type="EMBL" id="JAWONS010000329">
    <property type="protein sequence ID" value="MDW2800677.1"/>
    <property type="molecule type" value="Genomic_DNA"/>
</dbReference>
<dbReference type="PROSITE" id="PS50943">
    <property type="entry name" value="HTH_CROC1"/>
    <property type="match status" value="1"/>
</dbReference>
<dbReference type="RefSeq" id="WP_318066838.1">
    <property type="nucleotide sequence ID" value="NZ_JAWONS010000329.1"/>
</dbReference>
<gene>
    <name evidence="2" type="ORF">RZO55_24205</name>
</gene>
<dbReference type="SMART" id="SM00530">
    <property type="entry name" value="HTH_XRE"/>
    <property type="match status" value="1"/>
</dbReference>
<feature type="domain" description="HTH cro/C1-type" evidence="1">
    <location>
        <begin position="19"/>
        <end position="73"/>
    </location>
</feature>
<accession>A0ABU4GUK7</accession>
<comment type="caution">
    <text evidence="2">The sequence shown here is derived from an EMBL/GenBank/DDBJ whole genome shotgun (WGS) entry which is preliminary data.</text>
</comment>
<dbReference type="Gene3D" id="1.10.260.40">
    <property type="entry name" value="lambda repressor-like DNA-binding domains"/>
    <property type="match status" value="1"/>
</dbReference>
<evidence type="ECO:0000259" key="1">
    <source>
        <dbReference type="PROSITE" id="PS50943"/>
    </source>
</evidence>
<reference evidence="2 3" key="1">
    <citation type="submission" date="2023-10" db="EMBL/GenBank/DDBJ databases">
        <title>A novel Glycoside Hydrolase 43-Like Enzyme from Clostrdium boliviensis is an Endo-xylanase, and a Candidate for Xylooligosaccharides Production from Different Xylan Substrates.</title>
        <authorList>
            <person name="Alvarez M.T."/>
            <person name="Rocabado-Villegas L.R."/>
            <person name="Salas-Veizaga D.M."/>
            <person name="Linares-Pasten J.A."/>
            <person name="Gudmundsdottir E.E."/>
            <person name="Hreggvidsson G.O."/>
            <person name="Adlercreutz P."/>
            <person name="Nordberg Karlsson E."/>
        </authorList>
    </citation>
    <scope>NUCLEOTIDE SEQUENCE [LARGE SCALE GENOMIC DNA]</scope>
    <source>
        <strain evidence="2 3">E-1</strain>
    </source>
</reference>
<proteinExistence type="predicted"/>
<keyword evidence="3" id="KW-1185">Reference proteome</keyword>
<organism evidence="2 3">
    <name type="scientific">Clostridium boliviensis</name>
    <dbReference type="NCBI Taxonomy" id="318465"/>
    <lineage>
        <taxon>Bacteria</taxon>
        <taxon>Bacillati</taxon>
        <taxon>Bacillota</taxon>
        <taxon>Clostridia</taxon>
        <taxon>Eubacteriales</taxon>
        <taxon>Clostridiaceae</taxon>
        <taxon>Clostridium</taxon>
    </lineage>
</organism>
<dbReference type="Pfam" id="PF01381">
    <property type="entry name" value="HTH_3"/>
    <property type="match status" value="1"/>
</dbReference>
<evidence type="ECO:0000313" key="2">
    <source>
        <dbReference type="EMBL" id="MDW2800677.1"/>
    </source>
</evidence>
<dbReference type="InterPro" id="IPR001387">
    <property type="entry name" value="Cro/C1-type_HTH"/>
</dbReference>
<name>A0ABU4GUK7_9CLOT</name>
<dbReference type="InterPro" id="IPR010982">
    <property type="entry name" value="Lambda_DNA-bd_dom_sf"/>
</dbReference>
<protein>
    <submittedName>
        <fullName evidence="2">Helix-turn-helix transcriptional regulator</fullName>
    </submittedName>
</protein>
<dbReference type="SUPFAM" id="SSF47413">
    <property type="entry name" value="lambda repressor-like DNA-binding domains"/>
    <property type="match status" value="1"/>
</dbReference>
<evidence type="ECO:0000313" key="3">
    <source>
        <dbReference type="Proteomes" id="UP001276854"/>
    </source>
</evidence>
<dbReference type="Proteomes" id="UP001276854">
    <property type="component" value="Unassembled WGS sequence"/>
</dbReference>
<dbReference type="CDD" id="cd00093">
    <property type="entry name" value="HTH_XRE"/>
    <property type="match status" value="1"/>
</dbReference>
<sequence>MKSKYTSTSDFLLEIGERLRERRYELHMTQAEAAELLELSLSFYGQIERGNRRLSLENVIMCRNKLMIDPTYLLTGIRPLEIGISNYLKDCPKEKRYDFEQLIKYAANLYKN</sequence>